<dbReference type="GO" id="GO:0016020">
    <property type="term" value="C:membrane"/>
    <property type="evidence" value="ECO:0007669"/>
    <property type="project" value="UniProtKB-SubCell"/>
</dbReference>
<dbReference type="Pfam" id="PF03094">
    <property type="entry name" value="Mlo"/>
    <property type="match status" value="1"/>
</dbReference>
<evidence type="ECO:0000256" key="7">
    <source>
        <dbReference type="ARBA" id="ARBA00023265"/>
    </source>
</evidence>
<sequence length="586" mass="66760">MEGGEDLEHTPTWAVSILCLFFLLLSFTIDAGLHHLAKFLRKRKRKSLDKALVKIKTEMMNFGFISLLLTILEVPISKICVTEAAANSFLPCKDTVDSVNPIFSSAKQVPGSNSSKTLSNQITDDNYCQAKGMVSLVSREAILQLNILISVLAVFHVLYCILTMFLGLAKMRKWEAWEEETQTLQYQIANDPKRFQLSRQTSFGRRHLKLWSDHPLLLWPVCFARQFSNSVSKADYFTLRNGFIMANVAEGSNFNFKKFLSRAFDNDFEQVVGIRFWIWIFSILFIFFSAHVFYNHYWLPFVPLVIVLVVGTKLEVTITKMCVESCKENPVTQGTFLVNPSDSYFWFGRPDWLLHLLQLILIQNSFQLAFFTWTWYEYGLRSCFNENMEDLTIRITMGVAVQLLCGYVTLPLYALVTQMGSSMKRAVFTERVVRGLENWQKNARQRLSKNRSNSSRHSPNSSQFNTAVTSISSTQSEHLPEHDDHPPLAVISPSSYSPGNTEKEVQHGQTPNPAITSLSTQEIMKEEANRTIIATGTYDGEISFGSSWKARESSRGIGEITSITEEDASDTLTVFNHRFTEMLIMT</sequence>
<comment type="function">
    <text evidence="8">May be involved in modulation of pathogen defense and leaf cell death.</text>
</comment>
<evidence type="ECO:0000256" key="2">
    <source>
        <dbReference type="ARBA" id="ARBA00006574"/>
    </source>
</evidence>
<comment type="similarity">
    <text evidence="2 8">Belongs to the MLO family.</text>
</comment>
<keyword evidence="4 8" id="KW-0611">Plant defense</keyword>
<evidence type="ECO:0000256" key="5">
    <source>
        <dbReference type="ARBA" id="ARBA00022989"/>
    </source>
</evidence>
<feature type="transmembrane region" description="Helical" evidence="10">
    <location>
        <begin position="58"/>
        <end position="76"/>
    </location>
</feature>
<feature type="compositionally biased region" description="Polar residues" evidence="9">
    <location>
        <begin position="466"/>
        <end position="477"/>
    </location>
</feature>
<evidence type="ECO:0000256" key="9">
    <source>
        <dbReference type="SAM" id="MobiDB-lite"/>
    </source>
</evidence>
<evidence type="ECO:0000256" key="3">
    <source>
        <dbReference type="ARBA" id="ARBA00022692"/>
    </source>
</evidence>
<evidence type="ECO:0000256" key="1">
    <source>
        <dbReference type="ARBA" id="ARBA00004141"/>
    </source>
</evidence>
<keyword evidence="3 8" id="KW-0812">Transmembrane</keyword>
<name>A0A8T1QUS8_CARIL</name>
<comment type="domain">
    <text evidence="8">The C-terminus contains a calmodulin-binding domain, which binds calmodulin in a calcium-dependent fashion.</text>
</comment>
<feature type="transmembrane region" description="Helical" evidence="10">
    <location>
        <begin position="276"/>
        <end position="294"/>
    </location>
</feature>
<feature type="transmembrane region" description="Helical" evidence="10">
    <location>
        <begin position="300"/>
        <end position="318"/>
    </location>
</feature>
<feature type="region of interest" description="Disordered" evidence="9">
    <location>
        <begin position="444"/>
        <end position="515"/>
    </location>
</feature>
<keyword evidence="5 8" id="KW-1133">Transmembrane helix</keyword>
<evidence type="ECO:0000256" key="10">
    <source>
        <dbReference type="SAM" id="Phobius"/>
    </source>
</evidence>
<dbReference type="PANTHER" id="PTHR31942">
    <property type="entry name" value="MLO-LIKE PROTEIN 1"/>
    <property type="match status" value="1"/>
</dbReference>
<dbReference type="PANTHER" id="PTHR31942:SF57">
    <property type="entry name" value="MLO-LIKE PROTEIN"/>
    <property type="match status" value="1"/>
</dbReference>
<evidence type="ECO:0000313" key="12">
    <source>
        <dbReference type="Proteomes" id="UP000811609"/>
    </source>
</evidence>
<organism evidence="11 12">
    <name type="scientific">Carya illinoinensis</name>
    <name type="common">Pecan</name>
    <dbReference type="NCBI Taxonomy" id="32201"/>
    <lineage>
        <taxon>Eukaryota</taxon>
        <taxon>Viridiplantae</taxon>
        <taxon>Streptophyta</taxon>
        <taxon>Embryophyta</taxon>
        <taxon>Tracheophyta</taxon>
        <taxon>Spermatophyta</taxon>
        <taxon>Magnoliopsida</taxon>
        <taxon>eudicotyledons</taxon>
        <taxon>Gunneridae</taxon>
        <taxon>Pentapetalae</taxon>
        <taxon>rosids</taxon>
        <taxon>fabids</taxon>
        <taxon>Fagales</taxon>
        <taxon>Juglandaceae</taxon>
        <taxon>Carya</taxon>
    </lineage>
</organism>
<evidence type="ECO:0000313" key="11">
    <source>
        <dbReference type="EMBL" id="KAG6658009.1"/>
    </source>
</evidence>
<evidence type="ECO:0000256" key="6">
    <source>
        <dbReference type="ARBA" id="ARBA00023136"/>
    </source>
</evidence>
<accession>A0A8T1QUS8</accession>
<evidence type="ECO:0000256" key="4">
    <source>
        <dbReference type="ARBA" id="ARBA00022821"/>
    </source>
</evidence>
<keyword evidence="8" id="KW-0112">Calmodulin-binding</keyword>
<dbReference type="EMBL" id="CM031812">
    <property type="protein sequence ID" value="KAG6658009.1"/>
    <property type="molecule type" value="Genomic_DNA"/>
</dbReference>
<dbReference type="AlphaFoldDB" id="A0A8T1QUS8"/>
<evidence type="ECO:0000256" key="8">
    <source>
        <dbReference type="RuleBase" id="RU280816"/>
    </source>
</evidence>
<keyword evidence="7 8" id="KW-0568">Pathogenesis-related protein</keyword>
<feature type="transmembrane region" description="Helical" evidence="10">
    <location>
        <begin position="141"/>
        <end position="168"/>
    </location>
</feature>
<comment type="caution">
    <text evidence="11">The sequence shown here is derived from an EMBL/GenBank/DDBJ whole genome shotgun (WGS) entry which is preliminary data.</text>
</comment>
<dbReference type="Proteomes" id="UP000811609">
    <property type="component" value="Chromosome 4"/>
</dbReference>
<comment type="subcellular location">
    <subcellularLocation>
        <location evidence="1 8">Membrane</location>
        <topology evidence="1 8">Multi-pass membrane protein</topology>
    </subcellularLocation>
</comment>
<proteinExistence type="inferred from homology"/>
<dbReference type="GO" id="GO:0005516">
    <property type="term" value="F:calmodulin binding"/>
    <property type="evidence" value="ECO:0007669"/>
    <property type="project" value="UniProtKB-KW"/>
</dbReference>
<gene>
    <name evidence="8" type="primary">MLO</name>
    <name evidence="11" type="ORF">CIPAW_04G129500</name>
</gene>
<keyword evidence="6 8" id="KW-0472">Membrane</keyword>
<feature type="compositionally biased region" description="Low complexity" evidence="9">
    <location>
        <begin position="450"/>
        <end position="465"/>
    </location>
</feature>
<feature type="transmembrane region" description="Helical" evidence="10">
    <location>
        <begin position="395"/>
        <end position="416"/>
    </location>
</feature>
<dbReference type="InterPro" id="IPR004326">
    <property type="entry name" value="Mlo"/>
</dbReference>
<dbReference type="GO" id="GO:0006952">
    <property type="term" value="P:defense response"/>
    <property type="evidence" value="ECO:0007669"/>
    <property type="project" value="UniProtKB-KW"/>
</dbReference>
<reference evidence="11" key="1">
    <citation type="submission" date="2020-12" db="EMBL/GenBank/DDBJ databases">
        <title>WGS assembly of Carya illinoinensis cv. Pawnee.</title>
        <authorList>
            <person name="Platts A."/>
            <person name="Shu S."/>
            <person name="Wright S."/>
            <person name="Barry K."/>
            <person name="Edger P."/>
            <person name="Pires J.C."/>
            <person name="Schmutz J."/>
        </authorList>
    </citation>
    <scope>NUCLEOTIDE SEQUENCE</scope>
    <source>
        <tissue evidence="11">Leaf</tissue>
    </source>
</reference>
<feature type="transmembrane region" description="Helical" evidence="10">
    <location>
        <begin position="352"/>
        <end position="375"/>
    </location>
</feature>
<feature type="transmembrane region" description="Helical" evidence="10">
    <location>
        <begin position="12"/>
        <end position="37"/>
    </location>
</feature>
<keyword evidence="12" id="KW-1185">Reference proteome</keyword>
<protein>
    <recommendedName>
        <fullName evidence="8">MLO-like protein</fullName>
    </recommendedName>
</protein>